<organism evidence="1 2">
    <name type="scientific">Mycena albidolilacea</name>
    <dbReference type="NCBI Taxonomy" id="1033008"/>
    <lineage>
        <taxon>Eukaryota</taxon>
        <taxon>Fungi</taxon>
        <taxon>Dikarya</taxon>
        <taxon>Basidiomycota</taxon>
        <taxon>Agaricomycotina</taxon>
        <taxon>Agaricomycetes</taxon>
        <taxon>Agaricomycetidae</taxon>
        <taxon>Agaricales</taxon>
        <taxon>Marasmiineae</taxon>
        <taxon>Mycenaceae</taxon>
        <taxon>Mycena</taxon>
    </lineage>
</organism>
<evidence type="ECO:0000313" key="2">
    <source>
        <dbReference type="Proteomes" id="UP001218218"/>
    </source>
</evidence>
<accession>A0AAD6ZV43</accession>
<dbReference type="AlphaFoldDB" id="A0AAD6ZV43"/>
<gene>
    <name evidence="1" type="ORF">DFH08DRAFT_1082318</name>
</gene>
<name>A0AAD6ZV43_9AGAR</name>
<keyword evidence="2" id="KW-1185">Reference proteome</keyword>
<comment type="caution">
    <text evidence="1">The sequence shown here is derived from an EMBL/GenBank/DDBJ whole genome shotgun (WGS) entry which is preliminary data.</text>
</comment>
<dbReference type="EMBL" id="JARIHO010000026">
    <property type="protein sequence ID" value="KAJ7340852.1"/>
    <property type="molecule type" value="Genomic_DNA"/>
</dbReference>
<reference evidence="1" key="1">
    <citation type="submission" date="2023-03" db="EMBL/GenBank/DDBJ databases">
        <title>Massive genome expansion in bonnet fungi (Mycena s.s.) driven by repeated elements and novel gene families across ecological guilds.</title>
        <authorList>
            <consortium name="Lawrence Berkeley National Laboratory"/>
            <person name="Harder C.B."/>
            <person name="Miyauchi S."/>
            <person name="Viragh M."/>
            <person name="Kuo A."/>
            <person name="Thoen E."/>
            <person name="Andreopoulos B."/>
            <person name="Lu D."/>
            <person name="Skrede I."/>
            <person name="Drula E."/>
            <person name="Henrissat B."/>
            <person name="Morin E."/>
            <person name="Kohler A."/>
            <person name="Barry K."/>
            <person name="LaButti K."/>
            <person name="Morin E."/>
            <person name="Salamov A."/>
            <person name="Lipzen A."/>
            <person name="Mereny Z."/>
            <person name="Hegedus B."/>
            <person name="Baldrian P."/>
            <person name="Stursova M."/>
            <person name="Weitz H."/>
            <person name="Taylor A."/>
            <person name="Grigoriev I.V."/>
            <person name="Nagy L.G."/>
            <person name="Martin F."/>
            <person name="Kauserud H."/>
        </authorList>
    </citation>
    <scope>NUCLEOTIDE SEQUENCE</scope>
    <source>
        <strain evidence="1">CBHHK002</strain>
    </source>
</reference>
<proteinExistence type="predicted"/>
<sequence length="96" mass="10467">MVVACLYVVRDPIIMSPARFAQGYLAVLASVPSRVPLFAINCRCMLLSPVHVAVQTSFHPQSLHGTSFTKGTKATPTLLQKEAQAKLEFPDKSIIL</sequence>
<evidence type="ECO:0000313" key="1">
    <source>
        <dbReference type="EMBL" id="KAJ7340852.1"/>
    </source>
</evidence>
<dbReference type="Proteomes" id="UP001218218">
    <property type="component" value="Unassembled WGS sequence"/>
</dbReference>
<protein>
    <submittedName>
        <fullName evidence="1">Uncharacterized protein</fullName>
    </submittedName>
</protein>